<dbReference type="EMBL" id="MN739825">
    <property type="protein sequence ID" value="QHT27632.1"/>
    <property type="molecule type" value="Genomic_DNA"/>
</dbReference>
<feature type="coiled-coil region" evidence="1">
    <location>
        <begin position="110"/>
        <end position="144"/>
    </location>
</feature>
<organism evidence="2">
    <name type="scientific">viral metagenome</name>
    <dbReference type="NCBI Taxonomy" id="1070528"/>
    <lineage>
        <taxon>unclassified sequences</taxon>
        <taxon>metagenomes</taxon>
        <taxon>organismal metagenomes</taxon>
    </lineage>
</organism>
<proteinExistence type="predicted"/>
<evidence type="ECO:0000313" key="2">
    <source>
        <dbReference type="EMBL" id="QHT27632.1"/>
    </source>
</evidence>
<accession>A0A6C0EFU7</accession>
<protein>
    <submittedName>
        <fullName evidence="2">Uncharacterized protein</fullName>
    </submittedName>
</protein>
<keyword evidence="1" id="KW-0175">Coiled coil</keyword>
<name>A0A6C0EFU7_9ZZZZ</name>
<sequence length="231" mass="26867">MSNMSPMTSIYIPFVDSRLTEKDVINTFDYYNICNVSRVDFVEIPEKTNVCHAFIHVNNWYNSNNASIAFWDITNKGSYKFYYSQSQSNSNAFWLLLPNKNPIPKTKLNIHQLAVMISEIEKKIADQQAEMDNMRKRIADLELTSIYVADKVDSVPTRTHTLWKNDGVEDKNDDIWNTAFIRVDDDDDDDIDDIDDIDDDDDDYDDDDYDGDFQSHSLYSKNKSLIDAFCK</sequence>
<reference evidence="2" key="1">
    <citation type="journal article" date="2020" name="Nature">
        <title>Giant virus diversity and host interactions through global metagenomics.</title>
        <authorList>
            <person name="Schulz F."/>
            <person name="Roux S."/>
            <person name="Paez-Espino D."/>
            <person name="Jungbluth S."/>
            <person name="Walsh D.A."/>
            <person name="Denef V.J."/>
            <person name="McMahon K.D."/>
            <person name="Konstantinidis K.T."/>
            <person name="Eloe-Fadrosh E.A."/>
            <person name="Kyrpides N.C."/>
            <person name="Woyke T."/>
        </authorList>
    </citation>
    <scope>NUCLEOTIDE SEQUENCE</scope>
    <source>
        <strain evidence="2">GVMAG-M-3300023179-33</strain>
    </source>
</reference>
<dbReference type="AlphaFoldDB" id="A0A6C0EFU7"/>
<evidence type="ECO:0000256" key="1">
    <source>
        <dbReference type="SAM" id="Coils"/>
    </source>
</evidence>